<proteinExistence type="predicted"/>
<comment type="caution">
    <text evidence="2">The sequence shown here is derived from an EMBL/GenBank/DDBJ whole genome shotgun (WGS) entry which is preliminary data.</text>
</comment>
<feature type="signal peptide" evidence="1">
    <location>
        <begin position="1"/>
        <end position="26"/>
    </location>
</feature>
<protein>
    <recommendedName>
        <fullName evidence="4">YbjN domain-containing protein</fullName>
    </recommendedName>
</protein>
<dbReference type="RefSeq" id="WP_405282551.1">
    <property type="nucleotide sequence ID" value="NZ_CP144380.1"/>
</dbReference>
<evidence type="ECO:0000313" key="3">
    <source>
        <dbReference type="Proteomes" id="UP001484239"/>
    </source>
</evidence>
<name>A0ABU9ED21_9BACT</name>
<reference evidence="2 3" key="1">
    <citation type="submission" date="2024-02" db="EMBL/GenBank/DDBJ databases">
        <title>A novel Gemmatimonadota bacterium.</title>
        <authorList>
            <person name="Du Z.-J."/>
            <person name="Ye Y.-Q."/>
        </authorList>
    </citation>
    <scope>NUCLEOTIDE SEQUENCE [LARGE SCALE GENOMIC DNA]</scope>
    <source>
        <strain evidence="2 3">DH-20</strain>
    </source>
</reference>
<gene>
    <name evidence="2" type="ORF">WI372_16755</name>
</gene>
<keyword evidence="3" id="KW-1185">Reference proteome</keyword>
<keyword evidence="1" id="KW-0732">Signal</keyword>
<sequence>MNTSTLIRRALAGAFTLVLLAPPALRAQGAPSDAVLDEIRSLGVRVQVVGGTANLEGALRTLLIGELERPGILRDLPAHRAGDCCELLLDVRVVEGSAGVPDWGGIAAWSARLELGQSERLGRLDTRMVLWTGRTLGDVVAPTDLADQLRFAARELAVEFVDRYLERFPIR</sequence>
<accession>A0ABU9ED21</accession>
<organism evidence="2 3">
    <name type="scientific">Gaopeijia maritima</name>
    <dbReference type="NCBI Taxonomy" id="3119007"/>
    <lineage>
        <taxon>Bacteria</taxon>
        <taxon>Pseudomonadati</taxon>
        <taxon>Gemmatimonadota</taxon>
        <taxon>Longimicrobiia</taxon>
        <taxon>Gaopeijiales</taxon>
        <taxon>Gaopeijiaceae</taxon>
        <taxon>Gaopeijia</taxon>
    </lineage>
</organism>
<evidence type="ECO:0000313" key="2">
    <source>
        <dbReference type="EMBL" id="MEK9502647.1"/>
    </source>
</evidence>
<evidence type="ECO:0008006" key="4">
    <source>
        <dbReference type="Google" id="ProtNLM"/>
    </source>
</evidence>
<dbReference type="Proteomes" id="UP001484239">
    <property type="component" value="Unassembled WGS sequence"/>
</dbReference>
<evidence type="ECO:0000256" key="1">
    <source>
        <dbReference type="SAM" id="SignalP"/>
    </source>
</evidence>
<feature type="chain" id="PRO_5045177143" description="YbjN domain-containing protein" evidence="1">
    <location>
        <begin position="27"/>
        <end position="171"/>
    </location>
</feature>
<dbReference type="EMBL" id="JBBHLI010000013">
    <property type="protein sequence ID" value="MEK9502647.1"/>
    <property type="molecule type" value="Genomic_DNA"/>
</dbReference>